<name>A0A371I2M1_MUCPR</name>
<dbReference type="AlphaFoldDB" id="A0A371I2M1"/>
<accession>A0A371I2M1</accession>
<comment type="caution">
    <text evidence="2">The sequence shown here is derived from an EMBL/GenBank/DDBJ whole genome shotgun (WGS) entry which is preliminary data.</text>
</comment>
<evidence type="ECO:0000256" key="1">
    <source>
        <dbReference type="SAM" id="Phobius"/>
    </source>
</evidence>
<reference evidence="2" key="1">
    <citation type="submission" date="2018-05" db="EMBL/GenBank/DDBJ databases">
        <title>Draft genome of Mucuna pruriens seed.</title>
        <authorList>
            <person name="Nnadi N.E."/>
            <person name="Vos R."/>
            <person name="Hasami M.H."/>
            <person name="Devisetty U.K."/>
            <person name="Aguiy J.C."/>
        </authorList>
    </citation>
    <scope>NUCLEOTIDE SEQUENCE [LARGE SCALE GENOMIC DNA]</scope>
    <source>
        <strain evidence="2">JCA_2017</strain>
    </source>
</reference>
<proteinExistence type="predicted"/>
<keyword evidence="1" id="KW-0472">Membrane</keyword>
<dbReference type="Proteomes" id="UP000257109">
    <property type="component" value="Unassembled WGS sequence"/>
</dbReference>
<protein>
    <submittedName>
        <fullName evidence="2">Uncharacterized protein</fullName>
    </submittedName>
</protein>
<sequence>KENSQRIRPNDLQDYHASKDLLVDFFLNDSDIHIAIRKSIRSCTKLPVSNFMLWKVVPLVLGFYFIYDKNGNSKRYIEVPRWKEVALDDMKP</sequence>
<feature type="transmembrane region" description="Helical" evidence="1">
    <location>
        <begin position="51"/>
        <end position="67"/>
    </location>
</feature>
<feature type="non-terminal residue" evidence="2">
    <location>
        <position position="1"/>
    </location>
</feature>
<gene>
    <name evidence="2" type="ORF">CR513_06361</name>
</gene>
<evidence type="ECO:0000313" key="2">
    <source>
        <dbReference type="EMBL" id="RDY09287.1"/>
    </source>
</evidence>
<keyword evidence="1" id="KW-0812">Transmembrane</keyword>
<organism evidence="2 3">
    <name type="scientific">Mucuna pruriens</name>
    <name type="common">Velvet bean</name>
    <name type="synonym">Dolichos pruriens</name>
    <dbReference type="NCBI Taxonomy" id="157652"/>
    <lineage>
        <taxon>Eukaryota</taxon>
        <taxon>Viridiplantae</taxon>
        <taxon>Streptophyta</taxon>
        <taxon>Embryophyta</taxon>
        <taxon>Tracheophyta</taxon>
        <taxon>Spermatophyta</taxon>
        <taxon>Magnoliopsida</taxon>
        <taxon>eudicotyledons</taxon>
        <taxon>Gunneridae</taxon>
        <taxon>Pentapetalae</taxon>
        <taxon>rosids</taxon>
        <taxon>fabids</taxon>
        <taxon>Fabales</taxon>
        <taxon>Fabaceae</taxon>
        <taxon>Papilionoideae</taxon>
        <taxon>50 kb inversion clade</taxon>
        <taxon>NPAAA clade</taxon>
        <taxon>indigoferoid/millettioid clade</taxon>
        <taxon>Phaseoleae</taxon>
        <taxon>Mucuna</taxon>
    </lineage>
</organism>
<keyword evidence="3" id="KW-1185">Reference proteome</keyword>
<dbReference type="EMBL" id="QJKJ01001080">
    <property type="protein sequence ID" value="RDY09287.1"/>
    <property type="molecule type" value="Genomic_DNA"/>
</dbReference>
<keyword evidence="1" id="KW-1133">Transmembrane helix</keyword>
<evidence type="ECO:0000313" key="3">
    <source>
        <dbReference type="Proteomes" id="UP000257109"/>
    </source>
</evidence>